<organism evidence="1 2">
    <name type="scientific">Neisseria meningitidis serogroup B</name>
    <dbReference type="NCBI Taxonomy" id="491"/>
    <lineage>
        <taxon>Bacteria</taxon>
        <taxon>Pseudomonadati</taxon>
        <taxon>Pseudomonadota</taxon>
        <taxon>Betaproteobacteria</taxon>
        <taxon>Neisseriales</taxon>
        <taxon>Neisseriaceae</taxon>
        <taxon>Neisseria</taxon>
    </lineage>
</organism>
<dbReference type="AntiFam" id="ANF00132">
    <property type="entry name" value="Shadow ORF (opposite rne)"/>
</dbReference>
<reference evidence="1 2" key="1">
    <citation type="submission" date="2014-11" db="EMBL/GenBank/DDBJ databases">
        <authorList>
            <person name="Diene M.Seydina."/>
        </authorList>
    </citation>
    <scope>NUCLEOTIDE SEQUENCE [LARGE SCALE GENOMIC DNA]</scope>
    <source>
        <strain evidence="1 2">Neisseria meningitidis CHUV</strain>
    </source>
</reference>
<feature type="non-terminal residue" evidence="1">
    <location>
        <position position="1"/>
    </location>
</feature>
<evidence type="ECO:0000313" key="2">
    <source>
        <dbReference type="Proteomes" id="UP000182715"/>
    </source>
</evidence>
<dbReference type="EMBL" id="CVTF01000113">
    <property type="protein sequence ID" value="CRY99953.1"/>
    <property type="molecule type" value="Genomic_DNA"/>
</dbReference>
<accession>A0A0H5QWH5</accession>
<proteinExistence type="predicted"/>
<dbReference type="AlphaFoldDB" id="A0A0H5QWH5"/>
<evidence type="ECO:0000313" key="1">
    <source>
        <dbReference type="EMBL" id="CRY99953.1"/>
    </source>
</evidence>
<name>A0A0H5QWH5_NEIMI</name>
<dbReference type="Proteomes" id="UP000182715">
    <property type="component" value="Unassembled WGS sequence"/>
</dbReference>
<sequence>VFGVFHIDEVDDDQTAQVAQAHLSGDFFGGFHIGFERGVFNVRAACGACGVHVDGNEGFGMVDHNRAAGGQADAARERAFDLMFDLEAGKQRRVVFVEFQTAYIARHDVAHELGNLVVNFLIVHQNLADVGAEIVADGSDQQRAFHKEQVGVVMRFSCFFNRLPELFEVVQVPFQLFRAAADAGGTGDDAHAVRNVEFRHGGFQLLTLFTFDTAGYAAAARVVRHQYQIASGEADEGGQRGAFVAALVFFDLDDDFHAFFEHVLDARASAFVVLEV</sequence>
<protein>
    <submittedName>
        <fullName evidence="1">Uncharacterized protein</fullName>
    </submittedName>
</protein>